<sequence length="1147" mass="131032">MNSGCDCFSSPRKTRVQPVPQLIRSKFESKVAKLRAQLEKGEALRQNLEYELAVARKEANIIQCRSQDRIDEVNKIHEELKEQNTALKQRGEDLENALYISKQAREDDQIRSQIELEDREKIIHNYNAENELLVVERDQIDAVLQVPNNVSCFFAIMMCIPFLIFFHAYFALQRVKILEENIEAERAAHLESKFNSEIIQLRIRDLESTLQVEKSSHADAVANLEMIKQQFRDVELAYEREKSKTQESADQLEKFQKEYAAIKMQMAAEKEENKKMIADLSKKLQIHEENFANLREELTKAKKCQAFLEETYGGSMRELELLLDNFAVSGQWTSGNCKDKEKPLSPSVVLENLRHTLTDYQSRLGDASNEVTLALFGASDTALDLAAANKELNNWRSECADRDGLIGSMKMDLHNVKHCFEKEKSRAVEAENEIQKLTQAHQKNTEEKLIFLHSLYQRLVAGCVFLKQSDGMLAKFSWTELCSILQDNIETLTSDLNRASEKVSHLEHICRNKDETIKELQQSQDNTFSKLAEQMKEREAGWQKQKIELEEHYSGLLGEVHTRAQKCHAAAEEAKEKVFGLEKVKEQLTLGLSLLKKTLCQTQKEHTALLAACALMAGALYPLYSRSCAFFVQKNFLQEQIISYEYFKNEVKTVVQVLSVEGNPGKSKKRKTLDRGMIQVFRNCVIAVIAANRFRTFGRGCGQLFTWIENFKESPRLLVCTGRAKSYIKKQQSPFSQTLGWFSSSDLLAAVVDSVTELQDVIIKTDTNPLPTSRFIANAAKNSFSKLMDRISVEMENDPVVYDRYFGYGQKGSLIQILGHGLCRANAKAVKQGIGVTVPIKQSVEVLKKQILEFTQRLHAAEVERRSLRMELTQTKNELSEQKKETGKSQNLEHQLNDLKQKMVPFERFGSICEELNNALHREQQAQMLLNEQAHQMQELGLQLELHSSEEAEKDQTLSEAIKSLSEAKMELRRKDQSLRQLNKHLTQLEKDKRQLERSIQDAENALCMAAKNREHLISYVRSVDTILVEVRDQISLSWSVAARNDFTLQLPKLHMETFSTEGLKGGMETAAFQNLTQTFMDIYQLASSRIAALETEITSHQKHIAALKSELQTACLRENNGHLSIVSSRCRMSSAFCNQVCFCVYV</sequence>
<feature type="coiled-coil region" evidence="1">
    <location>
        <begin position="482"/>
        <end position="552"/>
    </location>
</feature>
<keyword evidence="4" id="KW-1185">Reference proteome</keyword>
<feature type="coiled-coil region" evidence="1">
    <location>
        <begin position="420"/>
        <end position="447"/>
    </location>
</feature>
<dbReference type="PANTHER" id="PTHR37476:SF1">
    <property type="entry name" value="COILED-COIL DOMAIN-CONTAINING PROTEIN 171"/>
    <property type="match status" value="1"/>
</dbReference>
<protein>
    <submittedName>
        <fullName evidence="3">Coiled-coil domain containing 171</fullName>
    </submittedName>
</protein>
<dbReference type="Proteomes" id="UP000314986">
    <property type="component" value="Unassembled WGS sequence"/>
</dbReference>
<feature type="transmembrane region" description="Helical" evidence="2">
    <location>
        <begin position="153"/>
        <end position="172"/>
    </location>
</feature>
<feature type="coiled-coil region" evidence="1">
    <location>
        <begin position="24"/>
        <end position="97"/>
    </location>
</feature>
<evidence type="ECO:0000313" key="3">
    <source>
        <dbReference type="Ensembl" id="ENSCMIP00000016424.1"/>
    </source>
</evidence>
<reference evidence="4" key="2">
    <citation type="journal article" date="2007" name="PLoS Biol.">
        <title>Survey sequencing and comparative analysis of the elephant shark (Callorhinchus milii) genome.</title>
        <authorList>
            <person name="Venkatesh B."/>
            <person name="Kirkness E.F."/>
            <person name="Loh Y.H."/>
            <person name="Halpern A.L."/>
            <person name="Lee A.P."/>
            <person name="Johnson J."/>
            <person name="Dandona N."/>
            <person name="Viswanathan L.D."/>
            <person name="Tay A."/>
            <person name="Venter J.C."/>
            <person name="Strausberg R.L."/>
            <person name="Brenner S."/>
        </authorList>
    </citation>
    <scope>NUCLEOTIDE SEQUENCE [LARGE SCALE GENOMIC DNA]</scope>
</reference>
<dbReference type="InParanoid" id="A0A4W3I5V2"/>
<gene>
    <name evidence="3" type="primary">LOC103178075</name>
</gene>
<dbReference type="Ensembl" id="ENSCMIT00000016754.1">
    <property type="protein sequence ID" value="ENSCMIP00000016424.1"/>
    <property type="gene ID" value="ENSCMIG00000007916.1"/>
</dbReference>
<dbReference type="AlphaFoldDB" id="A0A4W3I5V2"/>
<name>A0A4W3I5V2_CALMI</name>
<reference evidence="3" key="4">
    <citation type="submission" date="2025-08" db="UniProtKB">
        <authorList>
            <consortium name="Ensembl"/>
        </authorList>
    </citation>
    <scope>IDENTIFICATION</scope>
</reference>
<evidence type="ECO:0000313" key="4">
    <source>
        <dbReference type="Proteomes" id="UP000314986"/>
    </source>
</evidence>
<keyword evidence="2" id="KW-1133">Transmembrane helix</keyword>
<organism evidence="3 4">
    <name type="scientific">Callorhinchus milii</name>
    <name type="common">Ghost shark</name>
    <dbReference type="NCBI Taxonomy" id="7868"/>
    <lineage>
        <taxon>Eukaryota</taxon>
        <taxon>Metazoa</taxon>
        <taxon>Chordata</taxon>
        <taxon>Craniata</taxon>
        <taxon>Vertebrata</taxon>
        <taxon>Chondrichthyes</taxon>
        <taxon>Holocephali</taxon>
        <taxon>Chimaeriformes</taxon>
        <taxon>Callorhinchidae</taxon>
        <taxon>Callorhinchus</taxon>
    </lineage>
</organism>
<proteinExistence type="predicted"/>
<feature type="coiled-coil region" evidence="1">
    <location>
        <begin position="238"/>
        <end position="304"/>
    </location>
</feature>
<reference evidence="4" key="3">
    <citation type="journal article" date="2014" name="Nature">
        <title>Elephant shark genome provides unique insights into gnathostome evolution.</title>
        <authorList>
            <consortium name="International Elephant Shark Genome Sequencing Consortium"/>
            <person name="Venkatesh B."/>
            <person name="Lee A.P."/>
            <person name="Ravi V."/>
            <person name="Maurya A.K."/>
            <person name="Lian M.M."/>
            <person name="Swann J.B."/>
            <person name="Ohta Y."/>
            <person name="Flajnik M.F."/>
            <person name="Sutoh Y."/>
            <person name="Kasahara M."/>
            <person name="Hoon S."/>
            <person name="Gangu V."/>
            <person name="Roy S.W."/>
            <person name="Irimia M."/>
            <person name="Korzh V."/>
            <person name="Kondrychyn I."/>
            <person name="Lim Z.W."/>
            <person name="Tay B.H."/>
            <person name="Tohari S."/>
            <person name="Kong K.W."/>
            <person name="Ho S."/>
            <person name="Lorente-Galdos B."/>
            <person name="Quilez J."/>
            <person name="Marques-Bonet T."/>
            <person name="Raney B.J."/>
            <person name="Ingham P.W."/>
            <person name="Tay A."/>
            <person name="Hillier L.W."/>
            <person name="Minx P."/>
            <person name="Boehm T."/>
            <person name="Wilson R.K."/>
            <person name="Brenner S."/>
            <person name="Warren W.C."/>
        </authorList>
    </citation>
    <scope>NUCLEOTIDE SEQUENCE [LARGE SCALE GENOMIC DNA]</scope>
</reference>
<reference evidence="3" key="5">
    <citation type="submission" date="2025-09" db="UniProtKB">
        <authorList>
            <consortium name="Ensembl"/>
        </authorList>
    </citation>
    <scope>IDENTIFICATION</scope>
</reference>
<keyword evidence="1" id="KW-0175">Coiled coil</keyword>
<feature type="coiled-coil region" evidence="1">
    <location>
        <begin position="965"/>
        <end position="1006"/>
    </location>
</feature>
<keyword evidence="2" id="KW-0472">Membrane</keyword>
<dbReference type="OMA" id="CRRFECD"/>
<accession>A0A4W3I5V2</accession>
<evidence type="ECO:0000256" key="1">
    <source>
        <dbReference type="SAM" id="Coils"/>
    </source>
</evidence>
<keyword evidence="2" id="KW-0812">Transmembrane</keyword>
<feature type="coiled-coil region" evidence="1">
    <location>
        <begin position="844"/>
        <end position="933"/>
    </location>
</feature>
<dbReference type="GeneTree" id="ENSGT00390000007924"/>
<dbReference type="PANTHER" id="PTHR37476">
    <property type="entry name" value="COILED-COIL DOMAIN-CONTAINING PROTEIN 171"/>
    <property type="match status" value="1"/>
</dbReference>
<evidence type="ECO:0000256" key="2">
    <source>
        <dbReference type="SAM" id="Phobius"/>
    </source>
</evidence>
<reference evidence="4" key="1">
    <citation type="journal article" date="2006" name="Science">
        <title>Ancient noncoding elements conserved in the human genome.</title>
        <authorList>
            <person name="Venkatesh B."/>
            <person name="Kirkness E.F."/>
            <person name="Loh Y.H."/>
            <person name="Halpern A.L."/>
            <person name="Lee A.P."/>
            <person name="Johnson J."/>
            <person name="Dandona N."/>
            <person name="Viswanathan L.D."/>
            <person name="Tay A."/>
            <person name="Venter J.C."/>
            <person name="Strausberg R.L."/>
            <person name="Brenner S."/>
        </authorList>
    </citation>
    <scope>NUCLEOTIDE SEQUENCE [LARGE SCALE GENOMIC DNA]</scope>
</reference>